<dbReference type="AlphaFoldDB" id="A0A561E7H0"/>
<feature type="transmembrane region" description="Helical" evidence="7">
    <location>
        <begin position="176"/>
        <end position="200"/>
    </location>
</feature>
<keyword evidence="5 7" id="KW-1133">Transmembrane helix</keyword>
<evidence type="ECO:0000256" key="6">
    <source>
        <dbReference type="ARBA" id="ARBA00023136"/>
    </source>
</evidence>
<name>A0A561E7H0_9MICO</name>
<evidence type="ECO:0000256" key="2">
    <source>
        <dbReference type="ARBA" id="ARBA00022448"/>
    </source>
</evidence>
<accession>A0A561E7H0</accession>
<organism evidence="9 10">
    <name type="scientific">Rudaeicoccus suwonensis</name>
    <dbReference type="NCBI Taxonomy" id="657409"/>
    <lineage>
        <taxon>Bacteria</taxon>
        <taxon>Bacillati</taxon>
        <taxon>Actinomycetota</taxon>
        <taxon>Actinomycetes</taxon>
        <taxon>Micrococcales</taxon>
        <taxon>Dermacoccaceae</taxon>
        <taxon>Rudaeicoccus</taxon>
    </lineage>
</organism>
<gene>
    <name evidence="9" type="ORF">BKA23_0279</name>
</gene>
<evidence type="ECO:0000256" key="7">
    <source>
        <dbReference type="RuleBase" id="RU363032"/>
    </source>
</evidence>
<feature type="domain" description="ABC transmembrane type-1" evidence="8">
    <location>
        <begin position="86"/>
        <end position="304"/>
    </location>
</feature>
<comment type="subcellular location">
    <subcellularLocation>
        <location evidence="1 7">Cell membrane</location>
        <topology evidence="1 7">Multi-pass membrane protein</topology>
    </subcellularLocation>
</comment>
<dbReference type="InterPro" id="IPR051393">
    <property type="entry name" value="ABC_transporter_permease"/>
</dbReference>
<dbReference type="GO" id="GO:0055085">
    <property type="term" value="P:transmembrane transport"/>
    <property type="evidence" value="ECO:0007669"/>
    <property type="project" value="InterPro"/>
</dbReference>
<feature type="transmembrane region" description="Helical" evidence="7">
    <location>
        <begin position="90"/>
        <end position="111"/>
    </location>
</feature>
<dbReference type="Gene3D" id="1.10.3720.10">
    <property type="entry name" value="MetI-like"/>
    <property type="match status" value="1"/>
</dbReference>
<evidence type="ECO:0000256" key="3">
    <source>
        <dbReference type="ARBA" id="ARBA00022475"/>
    </source>
</evidence>
<feature type="transmembrane region" description="Helical" evidence="7">
    <location>
        <begin position="288"/>
        <end position="308"/>
    </location>
</feature>
<reference evidence="9 10" key="1">
    <citation type="submission" date="2019-06" db="EMBL/GenBank/DDBJ databases">
        <title>Sequencing the genomes of 1000 actinobacteria strains.</title>
        <authorList>
            <person name="Klenk H.-P."/>
        </authorList>
    </citation>
    <scope>NUCLEOTIDE SEQUENCE [LARGE SCALE GENOMIC DNA]</scope>
    <source>
        <strain evidence="9 10">DSM 19560</strain>
    </source>
</reference>
<keyword evidence="4 7" id="KW-0812">Transmembrane</keyword>
<dbReference type="EMBL" id="VIVQ01000001">
    <property type="protein sequence ID" value="TWE11510.1"/>
    <property type="molecule type" value="Genomic_DNA"/>
</dbReference>
<dbReference type="Proteomes" id="UP000318297">
    <property type="component" value="Unassembled WGS sequence"/>
</dbReference>
<evidence type="ECO:0000256" key="5">
    <source>
        <dbReference type="ARBA" id="ARBA00022989"/>
    </source>
</evidence>
<dbReference type="InterPro" id="IPR035906">
    <property type="entry name" value="MetI-like_sf"/>
</dbReference>
<evidence type="ECO:0000259" key="8">
    <source>
        <dbReference type="PROSITE" id="PS50928"/>
    </source>
</evidence>
<feature type="transmembrane region" description="Helical" evidence="7">
    <location>
        <begin position="123"/>
        <end position="143"/>
    </location>
</feature>
<evidence type="ECO:0000313" key="10">
    <source>
        <dbReference type="Proteomes" id="UP000318297"/>
    </source>
</evidence>
<evidence type="ECO:0000256" key="1">
    <source>
        <dbReference type="ARBA" id="ARBA00004651"/>
    </source>
</evidence>
<keyword evidence="2 7" id="KW-0813">Transport</keyword>
<dbReference type="PANTHER" id="PTHR30193:SF37">
    <property type="entry name" value="INNER MEMBRANE ABC TRANSPORTER PERMEASE PROTEIN YCJO"/>
    <property type="match status" value="1"/>
</dbReference>
<dbReference type="SUPFAM" id="SSF161098">
    <property type="entry name" value="MetI-like"/>
    <property type="match status" value="1"/>
</dbReference>
<dbReference type="PROSITE" id="PS50928">
    <property type="entry name" value="ABC_TM1"/>
    <property type="match status" value="1"/>
</dbReference>
<proteinExistence type="inferred from homology"/>
<dbReference type="GO" id="GO:0005886">
    <property type="term" value="C:plasma membrane"/>
    <property type="evidence" value="ECO:0007669"/>
    <property type="project" value="UniProtKB-SubCell"/>
</dbReference>
<keyword evidence="3" id="KW-1003">Cell membrane</keyword>
<dbReference type="InterPro" id="IPR000515">
    <property type="entry name" value="MetI-like"/>
</dbReference>
<comment type="similarity">
    <text evidence="7">Belongs to the binding-protein-dependent transport system permease family.</text>
</comment>
<dbReference type="CDD" id="cd06261">
    <property type="entry name" value="TM_PBP2"/>
    <property type="match status" value="1"/>
</dbReference>
<keyword evidence="10" id="KW-1185">Reference proteome</keyword>
<feature type="transmembrane region" description="Helical" evidence="7">
    <location>
        <begin position="229"/>
        <end position="249"/>
    </location>
</feature>
<comment type="caution">
    <text evidence="9">The sequence shown here is derived from an EMBL/GenBank/DDBJ whole genome shotgun (WGS) entry which is preliminary data.</text>
</comment>
<sequence length="314" mass="34774">MTADGNPRSTKRRSQRRPDTWAGIGMSFPALLGLVLFIAIPFVYAIIFSLQNIQVSQAHPAKFWGLTEYVRLFTNPIDSGPFLRAMLNNFVFAAVVIPVQTGLALALAVLLNRKLKGVKIYRTFFFMPVVFPMALVAVIWRLILDRSSQGLLNSALNAVTFGHVQPHDWLGSSSTALASVILLSIWQGVGFQMIIVLAGLQEIPQERYEAASLDRAGAWQQFIHITVPGIRNTLIFVVLLTTILSFRVYDQVYILINTAGANQNATQTMLFQATNAVFNENDLGQASAISVILFVIVVIITVVQRAVLRQRNES</sequence>
<evidence type="ECO:0000256" key="4">
    <source>
        <dbReference type="ARBA" id="ARBA00022692"/>
    </source>
</evidence>
<protein>
    <submittedName>
        <fullName evidence="9">Multiple sugar transport system permease protein</fullName>
    </submittedName>
</protein>
<feature type="transmembrane region" description="Helical" evidence="7">
    <location>
        <begin position="21"/>
        <end position="47"/>
    </location>
</feature>
<dbReference type="PANTHER" id="PTHR30193">
    <property type="entry name" value="ABC TRANSPORTER PERMEASE PROTEIN"/>
    <property type="match status" value="1"/>
</dbReference>
<keyword evidence="6 7" id="KW-0472">Membrane</keyword>
<evidence type="ECO:0000313" key="9">
    <source>
        <dbReference type="EMBL" id="TWE11510.1"/>
    </source>
</evidence>
<keyword evidence="9" id="KW-0762">Sugar transport</keyword>
<dbReference type="Pfam" id="PF00528">
    <property type="entry name" value="BPD_transp_1"/>
    <property type="match status" value="1"/>
</dbReference>